<gene>
    <name evidence="2" type="ORF">HPLM_LOCUS10773</name>
</gene>
<dbReference type="InterPro" id="IPR036691">
    <property type="entry name" value="Endo/exonu/phosph_ase_sf"/>
</dbReference>
<organism evidence="4">
    <name type="scientific">Haemonchus placei</name>
    <name type="common">Barber's pole worm</name>
    <dbReference type="NCBI Taxonomy" id="6290"/>
    <lineage>
        <taxon>Eukaryota</taxon>
        <taxon>Metazoa</taxon>
        <taxon>Ecdysozoa</taxon>
        <taxon>Nematoda</taxon>
        <taxon>Chromadorea</taxon>
        <taxon>Rhabditida</taxon>
        <taxon>Rhabditina</taxon>
        <taxon>Rhabditomorpha</taxon>
        <taxon>Strongyloidea</taxon>
        <taxon>Trichostrongylidae</taxon>
        <taxon>Haemonchus</taxon>
    </lineage>
</organism>
<dbReference type="OrthoDB" id="5823144at2759"/>
<dbReference type="EMBL" id="UZAF01017388">
    <property type="protein sequence ID" value="VDO41096.1"/>
    <property type="molecule type" value="Genomic_DNA"/>
</dbReference>
<dbReference type="WBParaSite" id="HPLM_0001078101-mRNA-1">
    <property type="protein sequence ID" value="HPLM_0001078101-mRNA-1"/>
    <property type="gene ID" value="HPLM_0001078101"/>
</dbReference>
<evidence type="ECO:0000259" key="1">
    <source>
        <dbReference type="Pfam" id="PF03372"/>
    </source>
</evidence>
<proteinExistence type="predicted"/>
<dbReference type="Proteomes" id="UP000268014">
    <property type="component" value="Unassembled WGS sequence"/>
</dbReference>
<dbReference type="SUPFAM" id="SSF56219">
    <property type="entry name" value="DNase I-like"/>
    <property type="match status" value="1"/>
</dbReference>
<dbReference type="InterPro" id="IPR005135">
    <property type="entry name" value="Endo/exonuclease/phosphatase"/>
</dbReference>
<protein>
    <submittedName>
        <fullName evidence="4">Endo/exonuclease/phosphatase domain-containing protein</fullName>
    </submittedName>
</protein>
<feature type="domain" description="Endonuclease/exonuclease/phosphatase" evidence="1">
    <location>
        <begin position="7"/>
        <end position="216"/>
    </location>
</feature>
<reference evidence="4" key="1">
    <citation type="submission" date="2017-02" db="UniProtKB">
        <authorList>
            <consortium name="WormBaseParasite"/>
        </authorList>
    </citation>
    <scope>IDENTIFICATION</scope>
</reference>
<dbReference type="GO" id="GO:0003824">
    <property type="term" value="F:catalytic activity"/>
    <property type="evidence" value="ECO:0007669"/>
    <property type="project" value="InterPro"/>
</dbReference>
<sequence length="394" mass="45219">MMQARKIKYDVIGLTETRRHRPLHAVFETGEELFLGTCDSRGVGGVGVLVNTHLAMNIDSYESLTTRIGRLRLRRCGSIPALTIFVAYAPTSSYEEEELEAFYMDLERLYREDHTFFKVIVGDFNAKIGPRRTAEELHIGTHGVEWNEQGERLSEFIMTTHTIHGNSQFQKPSHLRWTWESPGGQFHNEIDHIIFNRRFCLTDVAVVPKFYTGSDHRLLRARFCFSVRGERAMKFRKRSPKTSINRDHFASLASKWEDSVIDNIDEEYNRLVEHLHDSATKAESLQVAKRRLSSKTLELIRQRGIARATGNYQQTSELAKLCREAIKEDLKERRAAVFISHKHTSAQFFVKPLTDITALVPHVVLPAVTSTDKHLLLSNLIVKNKGSIVGHHWN</sequence>
<accession>A0A0N4WIJ3</accession>
<keyword evidence="3" id="KW-1185">Reference proteome</keyword>
<reference evidence="2 3" key="2">
    <citation type="submission" date="2018-11" db="EMBL/GenBank/DDBJ databases">
        <authorList>
            <consortium name="Pathogen Informatics"/>
        </authorList>
    </citation>
    <scope>NUCLEOTIDE SEQUENCE [LARGE SCALE GENOMIC DNA]</scope>
    <source>
        <strain evidence="2 3">MHpl1</strain>
    </source>
</reference>
<dbReference type="STRING" id="6290.A0A0N4WIJ3"/>
<evidence type="ECO:0000313" key="2">
    <source>
        <dbReference type="EMBL" id="VDO41096.1"/>
    </source>
</evidence>
<name>A0A0N4WIJ3_HAEPC</name>
<dbReference type="Gene3D" id="3.60.10.10">
    <property type="entry name" value="Endonuclease/exonuclease/phosphatase"/>
    <property type="match status" value="1"/>
</dbReference>
<evidence type="ECO:0000313" key="3">
    <source>
        <dbReference type="Proteomes" id="UP000268014"/>
    </source>
</evidence>
<dbReference type="AlphaFoldDB" id="A0A0N4WIJ3"/>
<dbReference type="Pfam" id="PF03372">
    <property type="entry name" value="Exo_endo_phos"/>
    <property type="match status" value="1"/>
</dbReference>
<evidence type="ECO:0000313" key="4">
    <source>
        <dbReference type="WBParaSite" id="HPLM_0001078101-mRNA-1"/>
    </source>
</evidence>
<dbReference type="OMA" id="ISHKHTS"/>